<keyword evidence="2" id="KW-1185">Reference proteome</keyword>
<dbReference type="AlphaFoldDB" id="A0A4Z1P8K7"/>
<reference evidence="1 2" key="1">
    <citation type="submission" date="2019-04" db="EMBL/GenBank/DDBJ databases">
        <title>High contiguity whole genome sequence and gene annotation resource for two Venturia nashicola isolates.</title>
        <authorList>
            <person name="Prokchorchik M."/>
            <person name="Won K."/>
            <person name="Lee Y."/>
            <person name="Choi E.D."/>
            <person name="Segonzac C."/>
            <person name="Sohn K.H."/>
        </authorList>
    </citation>
    <scope>NUCLEOTIDE SEQUENCE [LARGE SCALE GENOMIC DNA]</scope>
    <source>
        <strain evidence="1 2">PRI2</strain>
    </source>
</reference>
<sequence>MSTDKAECKKLIEVTEGEKEVGANVKNIARSEKVELNAKSSDGTSKIINFDLSEVKKDLKRHAESGLGRPFLYKGCKWEFRKSESRLYHPRVPY</sequence>
<evidence type="ECO:0000313" key="2">
    <source>
        <dbReference type="Proteomes" id="UP000298493"/>
    </source>
</evidence>
<proteinExistence type="predicted"/>
<organism evidence="1 2">
    <name type="scientific">Venturia nashicola</name>
    <dbReference type="NCBI Taxonomy" id="86259"/>
    <lineage>
        <taxon>Eukaryota</taxon>
        <taxon>Fungi</taxon>
        <taxon>Dikarya</taxon>
        <taxon>Ascomycota</taxon>
        <taxon>Pezizomycotina</taxon>
        <taxon>Dothideomycetes</taxon>
        <taxon>Pleosporomycetidae</taxon>
        <taxon>Venturiales</taxon>
        <taxon>Venturiaceae</taxon>
        <taxon>Venturia</taxon>
    </lineage>
</organism>
<accession>A0A4Z1P8K7</accession>
<comment type="caution">
    <text evidence="1">The sequence shown here is derived from an EMBL/GenBank/DDBJ whole genome shotgun (WGS) entry which is preliminary data.</text>
</comment>
<gene>
    <name evidence="1" type="ORF">E6O75_ATG03486</name>
</gene>
<dbReference type="EMBL" id="SNSC02000003">
    <property type="protein sequence ID" value="TID25623.1"/>
    <property type="molecule type" value="Genomic_DNA"/>
</dbReference>
<dbReference type="Proteomes" id="UP000298493">
    <property type="component" value="Unassembled WGS sequence"/>
</dbReference>
<protein>
    <submittedName>
        <fullName evidence="1">Uncharacterized protein</fullName>
    </submittedName>
</protein>
<evidence type="ECO:0000313" key="1">
    <source>
        <dbReference type="EMBL" id="TID25623.1"/>
    </source>
</evidence>
<name>A0A4Z1P8K7_9PEZI</name>